<reference evidence="2" key="1">
    <citation type="submission" date="2023-03" db="EMBL/GenBank/DDBJ databases">
        <authorList>
            <person name="Julca I."/>
        </authorList>
    </citation>
    <scope>NUCLEOTIDE SEQUENCE</scope>
</reference>
<gene>
    <name evidence="2" type="ORF">OLC1_LOCUS468</name>
</gene>
<feature type="chain" id="PRO_5043359406" evidence="1">
    <location>
        <begin position="28"/>
        <end position="117"/>
    </location>
</feature>
<organism evidence="2 3">
    <name type="scientific">Oldenlandia corymbosa var. corymbosa</name>
    <dbReference type="NCBI Taxonomy" id="529605"/>
    <lineage>
        <taxon>Eukaryota</taxon>
        <taxon>Viridiplantae</taxon>
        <taxon>Streptophyta</taxon>
        <taxon>Embryophyta</taxon>
        <taxon>Tracheophyta</taxon>
        <taxon>Spermatophyta</taxon>
        <taxon>Magnoliopsida</taxon>
        <taxon>eudicotyledons</taxon>
        <taxon>Gunneridae</taxon>
        <taxon>Pentapetalae</taxon>
        <taxon>asterids</taxon>
        <taxon>lamiids</taxon>
        <taxon>Gentianales</taxon>
        <taxon>Rubiaceae</taxon>
        <taxon>Rubioideae</taxon>
        <taxon>Spermacoceae</taxon>
        <taxon>Hedyotis-Oldenlandia complex</taxon>
        <taxon>Oldenlandia</taxon>
    </lineage>
</organism>
<keyword evidence="1" id="KW-0732">Signal</keyword>
<name>A0AAV1BWM5_OLDCO</name>
<feature type="signal peptide" evidence="1">
    <location>
        <begin position="1"/>
        <end position="27"/>
    </location>
</feature>
<sequence>MASLGLKNNHQIIAMLFVLLLVHEAAMLLTSSSVVAAASQTKSSSECCDNCESTYIDCDDLCCGPHLTDECRWGCVIDLSICINGCGGGCTFLAGIKNRAVNVMEGCKQQSLRPQTI</sequence>
<dbReference type="Proteomes" id="UP001161247">
    <property type="component" value="Chromosome 1"/>
</dbReference>
<dbReference type="EMBL" id="OX459118">
    <property type="protein sequence ID" value="CAI9087715.1"/>
    <property type="molecule type" value="Genomic_DNA"/>
</dbReference>
<dbReference type="AlphaFoldDB" id="A0AAV1BWM5"/>
<evidence type="ECO:0000256" key="1">
    <source>
        <dbReference type="SAM" id="SignalP"/>
    </source>
</evidence>
<evidence type="ECO:0000313" key="2">
    <source>
        <dbReference type="EMBL" id="CAI9087715.1"/>
    </source>
</evidence>
<accession>A0AAV1BWM5</accession>
<keyword evidence="3" id="KW-1185">Reference proteome</keyword>
<proteinExistence type="predicted"/>
<protein>
    <submittedName>
        <fullName evidence="2">OLC1v1021860C1</fullName>
    </submittedName>
</protein>
<evidence type="ECO:0000313" key="3">
    <source>
        <dbReference type="Proteomes" id="UP001161247"/>
    </source>
</evidence>